<keyword evidence="3" id="KW-0547">Nucleotide-binding</keyword>
<keyword evidence="2 7" id="KW-0812">Transmembrane</keyword>
<dbReference type="InterPro" id="IPR011527">
    <property type="entry name" value="ABC1_TM_dom"/>
</dbReference>
<reference evidence="10 11" key="1">
    <citation type="submission" date="2014-09" db="EMBL/GenBank/DDBJ databases">
        <title>Cedecea neteri SSMD04 Genome Sequencing.</title>
        <authorList>
            <person name="Tan J.-Y."/>
        </authorList>
    </citation>
    <scope>NUCLEOTIDE SEQUENCE [LARGE SCALE GENOMIC DNA]</scope>
    <source>
        <strain evidence="10 11">SSMD04</strain>
    </source>
</reference>
<evidence type="ECO:0000259" key="9">
    <source>
        <dbReference type="PROSITE" id="PS50929"/>
    </source>
</evidence>
<dbReference type="NCBIfam" id="TIGR01194">
    <property type="entry name" value="cyc_pep_trnsptr"/>
    <property type="match status" value="1"/>
</dbReference>
<dbReference type="SUPFAM" id="SSF52540">
    <property type="entry name" value="P-loop containing nucleoside triphosphate hydrolases"/>
    <property type="match status" value="1"/>
</dbReference>
<dbReference type="PANTHER" id="PTHR24221:SF233">
    <property type="entry name" value="ATP-BINDING_PERMEASE FUSION ABC TRANSPORTER-RELATED"/>
    <property type="match status" value="1"/>
</dbReference>
<dbReference type="InterPro" id="IPR005898">
    <property type="entry name" value="Cyc_pep_transpt_SyrD/YojI"/>
</dbReference>
<protein>
    <submittedName>
        <fullName evidence="10">Cyclic peptide transporter</fullName>
    </submittedName>
</protein>
<dbReference type="Gene3D" id="1.20.1560.10">
    <property type="entry name" value="ABC transporter type 1, transmembrane domain"/>
    <property type="match status" value="1"/>
</dbReference>
<evidence type="ECO:0000256" key="3">
    <source>
        <dbReference type="ARBA" id="ARBA00022741"/>
    </source>
</evidence>
<name>A0A089PZX0_9ENTR</name>
<dbReference type="EMBL" id="CP009451">
    <property type="protein sequence ID" value="AIR04526.1"/>
    <property type="molecule type" value="Genomic_DNA"/>
</dbReference>
<organism evidence="10 11">
    <name type="scientific">Cedecea neteri</name>
    <dbReference type="NCBI Taxonomy" id="158822"/>
    <lineage>
        <taxon>Bacteria</taxon>
        <taxon>Pseudomonadati</taxon>
        <taxon>Pseudomonadota</taxon>
        <taxon>Gammaproteobacteria</taxon>
        <taxon>Enterobacterales</taxon>
        <taxon>Enterobacteriaceae</taxon>
        <taxon>Cedecea</taxon>
    </lineage>
</organism>
<dbReference type="SUPFAM" id="SSF90123">
    <property type="entry name" value="ABC transporter transmembrane region"/>
    <property type="match status" value="1"/>
</dbReference>
<dbReference type="GO" id="GO:0015833">
    <property type="term" value="P:peptide transport"/>
    <property type="evidence" value="ECO:0007669"/>
    <property type="project" value="InterPro"/>
</dbReference>
<proteinExistence type="predicted"/>
<dbReference type="InterPro" id="IPR017871">
    <property type="entry name" value="ABC_transporter-like_CS"/>
</dbReference>
<dbReference type="PROSITE" id="PS50929">
    <property type="entry name" value="ABC_TM1F"/>
    <property type="match status" value="1"/>
</dbReference>
<dbReference type="InterPro" id="IPR003439">
    <property type="entry name" value="ABC_transporter-like_ATP-bd"/>
</dbReference>
<dbReference type="GO" id="GO:0140359">
    <property type="term" value="F:ABC-type transporter activity"/>
    <property type="evidence" value="ECO:0007669"/>
    <property type="project" value="InterPro"/>
</dbReference>
<dbReference type="GO" id="GO:0005886">
    <property type="term" value="C:plasma membrane"/>
    <property type="evidence" value="ECO:0007669"/>
    <property type="project" value="UniProtKB-SubCell"/>
</dbReference>
<dbReference type="SMART" id="SM00382">
    <property type="entry name" value="AAA"/>
    <property type="match status" value="1"/>
</dbReference>
<feature type="transmembrane region" description="Helical" evidence="7">
    <location>
        <begin position="149"/>
        <end position="167"/>
    </location>
</feature>
<dbReference type="InterPro" id="IPR036640">
    <property type="entry name" value="ABC1_TM_sf"/>
</dbReference>
<dbReference type="GO" id="GO:0005524">
    <property type="term" value="F:ATP binding"/>
    <property type="evidence" value="ECO:0007669"/>
    <property type="project" value="UniProtKB-KW"/>
</dbReference>
<dbReference type="RefSeq" id="WP_038475219.1">
    <property type="nucleotide sequence ID" value="NZ_CP009451.1"/>
</dbReference>
<keyword evidence="4" id="KW-0067">ATP-binding</keyword>
<feature type="transmembrane region" description="Helical" evidence="7">
    <location>
        <begin position="118"/>
        <end position="143"/>
    </location>
</feature>
<evidence type="ECO:0000256" key="1">
    <source>
        <dbReference type="ARBA" id="ARBA00004651"/>
    </source>
</evidence>
<feature type="transmembrane region" description="Helical" evidence="7">
    <location>
        <begin position="50"/>
        <end position="75"/>
    </location>
</feature>
<keyword evidence="11" id="KW-1185">Reference proteome</keyword>
<dbReference type="PROSITE" id="PS00211">
    <property type="entry name" value="ABC_TRANSPORTER_1"/>
    <property type="match status" value="1"/>
</dbReference>
<dbReference type="AlphaFoldDB" id="A0A089PZX0"/>
<dbReference type="CDD" id="cd03228">
    <property type="entry name" value="ABCC_MRP_Like"/>
    <property type="match status" value="1"/>
</dbReference>
<dbReference type="PANTHER" id="PTHR24221">
    <property type="entry name" value="ATP-BINDING CASSETTE SUB-FAMILY B"/>
    <property type="match status" value="1"/>
</dbReference>
<keyword evidence="6 7" id="KW-0472">Membrane</keyword>
<dbReference type="Proteomes" id="UP000029481">
    <property type="component" value="Chromosome"/>
</dbReference>
<comment type="subcellular location">
    <subcellularLocation>
        <location evidence="1">Cell membrane</location>
        <topology evidence="1">Multi-pass membrane protein</topology>
    </subcellularLocation>
</comment>
<dbReference type="InterPro" id="IPR003593">
    <property type="entry name" value="AAA+_ATPase"/>
</dbReference>
<accession>A0A089PZX0</accession>
<dbReference type="GO" id="GO:1904680">
    <property type="term" value="F:peptide transmembrane transporter activity"/>
    <property type="evidence" value="ECO:0007669"/>
    <property type="project" value="InterPro"/>
</dbReference>
<feature type="domain" description="ABC transporter" evidence="8">
    <location>
        <begin position="323"/>
        <end position="539"/>
    </location>
</feature>
<feature type="transmembrane region" description="Helical" evidence="7">
    <location>
        <begin position="229"/>
        <end position="254"/>
    </location>
</feature>
<feature type="domain" description="ABC transmembrane type-1" evidence="9">
    <location>
        <begin position="1"/>
        <end position="291"/>
    </location>
</feature>
<evidence type="ECO:0000313" key="10">
    <source>
        <dbReference type="EMBL" id="AIR04526.1"/>
    </source>
</evidence>
<evidence type="ECO:0000313" key="11">
    <source>
        <dbReference type="Proteomes" id="UP000029481"/>
    </source>
</evidence>
<dbReference type="Gene3D" id="3.40.50.300">
    <property type="entry name" value="P-loop containing nucleotide triphosphate hydrolases"/>
    <property type="match status" value="1"/>
</dbReference>
<evidence type="ECO:0000256" key="5">
    <source>
        <dbReference type="ARBA" id="ARBA00022989"/>
    </source>
</evidence>
<feature type="transmembrane region" description="Helical" evidence="7">
    <location>
        <begin position="266"/>
        <end position="289"/>
    </location>
</feature>
<dbReference type="InterPro" id="IPR039421">
    <property type="entry name" value="Type_1_exporter"/>
</dbReference>
<evidence type="ECO:0000256" key="4">
    <source>
        <dbReference type="ARBA" id="ARBA00022840"/>
    </source>
</evidence>
<dbReference type="PROSITE" id="PS50893">
    <property type="entry name" value="ABC_TRANSPORTER_2"/>
    <property type="match status" value="1"/>
</dbReference>
<dbReference type="InterPro" id="IPR027417">
    <property type="entry name" value="P-loop_NTPase"/>
</dbReference>
<dbReference type="Pfam" id="PF00664">
    <property type="entry name" value="ABC_membrane"/>
    <property type="match status" value="1"/>
</dbReference>
<dbReference type="GO" id="GO:0016887">
    <property type="term" value="F:ATP hydrolysis activity"/>
    <property type="evidence" value="ECO:0007669"/>
    <property type="project" value="InterPro"/>
</dbReference>
<dbReference type="Pfam" id="PF00005">
    <property type="entry name" value="ABC_tran"/>
    <property type="match status" value="1"/>
</dbReference>
<evidence type="ECO:0000259" key="8">
    <source>
        <dbReference type="PROSITE" id="PS50893"/>
    </source>
</evidence>
<evidence type="ECO:0000256" key="2">
    <source>
        <dbReference type="ARBA" id="ARBA00022692"/>
    </source>
</evidence>
<dbReference type="KEGG" id="cnt:JT31_07845"/>
<dbReference type="OrthoDB" id="9760776at2"/>
<keyword evidence="5 7" id="KW-1133">Transmembrane helix</keyword>
<sequence>MSLLMMLFRLVGGWLALAAFASVVSGLSNASLLAVINHSLTLPPDGLADVALKFVLLAALMLTTRVLAETLFMWLGQKVKATLRKDVVNHVSQTAWAQLEKTGMAKAVSILTQDLDTLVVFFVSLPGLLIYGAAIVGCLIYLGTLSWQVLLLALLVLGLGAMGYRAAHGKALGLLRSSRQREDTLIAQCKKLFDGGREFRLNPPRRRHFVDGPLSENIEAVRLERTRGYVFYGLAKSWGSVLFFAFIGVVLYWLRESLALSPAVMTGYTMIFLYMIVPVEGVLSALPTLTSARIALQRIAQLKADLPQEKLLPLKRPPQFDSLELTDIRYEYQGEEGERFTLGPLNLCFTRGELVFLVGGNGSGKTTLANLLVGLYPPDGGEIRLNGMQVTAEQREIYRQHFAVVFNDFFLFDDVDNVHERTVDQVNKLLHLLKLDHKVAFRDGRFSTTALSQGQRKRLALLQAWLENRPFYLFDEWAADQDPGFKEVFYKVLLPMLKAEGKTVLAITHDDRYFPLADRLIKLESGKVVADSVVRPLSA</sequence>
<evidence type="ECO:0000256" key="6">
    <source>
        <dbReference type="ARBA" id="ARBA00023136"/>
    </source>
</evidence>
<dbReference type="GO" id="GO:0034040">
    <property type="term" value="F:ATPase-coupled lipid transmembrane transporter activity"/>
    <property type="evidence" value="ECO:0007669"/>
    <property type="project" value="TreeGrafter"/>
</dbReference>
<evidence type="ECO:0000256" key="7">
    <source>
        <dbReference type="SAM" id="Phobius"/>
    </source>
</evidence>
<gene>
    <name evidence="10" type="ORF">JT31_07845</name>
</gene>